<organism evidence="3 4">
    <name type="scientific">Gemella haemolysans M341</name>
    <dbReference type="NCBI Taxonomy" id="562981"/>
    <lineage>
        <taxon>Bacteria</taxon>
        <taxon>Bacillati</taxon>
        <taxon>Bacillota</taxon>
        <taxon>Bacilli</taxon>
        <taxon>Bacillales</taxon>
        <taxon>Gemellaceae</taxon>
        <taxon>Gemella</taxon>
    </lineage>
</organism>
<feature type="domain" description="Insertion element IS150 protein InsJ-like helix-turn-helix" evidence="2">
    <location>
        <begin position="8"/>
        <end position="58"/>
    </location>
</feature>
<name>A0AA87AKJ7_9BACL</name>
<comment type="caution">
    <text evidence="3">The sequence shown here is derived from an EMBL/GenBank/DDBJ whole genome shotgun (WGS) entry which is preliminary data.</text>
</comment>
<accession>A0AA87AKJ7</accession>
<gene>
    <name evidence="3" type="ORF">HMPREF0428_01918</name>
</gene>
<dbReference type="SUPFAM" id="SSF48295">
    <property type="entry name" value="TrpR-like"/>
    <property type="match status" value="2"/>
</dbReference>
<evidence type="ECO:0000313" key="4">
    <source>
        <dbReference type="Proteomes" id="UP000004773"/>
    </source>
</evidence>
<protein>
    <recommendedName>
        <fullName evidence="2">Insertion element IS150 protein InsJ-like helix-turn-helix domain-containing protein</fullName>
    </recommendedName>
</protein>
<dbReference type="InterPro" id="IPR036388">
    <property type="entry name" value="WH-like_DNA-bd_sf"/>
</dbReference>
<dbReference type="PANTHER" id="PTHR33795:SF1">
    <property type="entry name" value="INSERTION ELEMENT IS150 PROTEIN INSJ"/>
    <property type="match status" value="1"/>
</dbReference>
<reference evidence="3 4" key="1">
    <citation type="submission" date="2011-03" db="EMBL/GenBank/DDBJ databases">
        <title>The Genome Sequence of Gemella haemolysans M341.</title>
        <authorList>
            <consortium name="The Broad Institute Genome Sequencing Platform"/>
            <consortium name="The Broad Institute Genome Sequencing Center for Infectious Disease"/>
            <person name="Earl A."/>
            <person name="Ward D."/>
            <person name="Feldgarden M."/>
            <person name="Gevers D."/>
            <person name="Sibley C.D."/>
            <person name="Field T.R."/>
            <person name="Grinwis M."/>
            <person name="Eshaghurshan C.S."/>
            <person name="Surette M.G."/>
            <person name="Young S.K."/>
            <person name="Zeng Q."/>
            <person name="Gargeya S."/>
            <person name="Fitzgerald M."/>
            <person name="Haas B."/>
            <person name="Abouelleil A."/>
            <person name="Alvarado L."/>
            <person name="Arachchi H.M."/>
            <person name="Berlin A."/>
            <person name="Brown A."/>
            <person name="Chapman S.B."/>
            <person name="Chen Z."/>
            <person name="Dunbar C."/>
            <person name="Freedman E."/>
            <person name="Gearin G."/>
            <person name="Gellesch M."/>
            <person name="Goldberg J."/>
            <person name="Griggs A."/>
            <person name="Gujja S."/>
            <person name="Heilman E.R."/>
            <person name="Heiman D."/>
            <person name="Howarth C."/>
            <person name="Larson L."/>
            <person name="Lui A."/>
            <person name="MacDonald P.J.P."/>
            <person name="Mehta T."/>
            <person name="Montmayeur A."/>
            <person name="Murphy C."/>
            <person name="Neiman D."/>
            <person name="Pearson M."/>
            <person name="Priest M."/>
            <person name="Roberts A."/>
            <person name="Saif S."/>
            <person name="Shea T."/>
            <person name="Shenoy N."/>
            <person name="Sisk P."/>
            <person name="Stolte C."/>
            <person name="Sykes S."/>
            <person name="White J."/>
            <person name="Yandava C."/>
            <person name="Wortman J."/>
            <person name="Nusbaum C."/>
            <person name="Birren B."/>
        </authorList>
    </citation>
    <scope>NUCLEOTIDE SEQUENCE [LARGE SCALE GENOMIC DNA]</scope>
    <source>
        <strain evidence="3 4">M341</strain>
    </source>
</reference>
<dbReference type="Pfam" id="PF13518">
    <property type="entry name" value="HTH_28"/>
    <property type="match status" value="1"/>
</dbReference>
<evidence type="ECO:0000259" key="2">
    <source>
        <dbReference type="Pfam" id="PF13518"/>
    </source>
</evidence>
<comment type="similarity">
    <text evidence="1">Belongs to the IS150/IS1296 orfA family.</text>
</comment>
<dbReference type="RefSeq" id="WP_003148112.1">
    <property type="nucleotide sequence ID" value="NZ_GL883593.1"/>
</dbReference>
<evidence type="ECO:0000256" key="1">
    <source>
        <dbReference type="ARBA" id="ARBA00038232"/>
    </source>
</evidence>
<dbReference type="GO" id="GO:0043565">
    <property type="term" value="F:sequence-specific DNA binding"/>
    <property type="evidence" value="ECO:0007669"/>
    <property type="project" value="InterPro"/>
</dbReference>
<dbReference type="Proteomes" id="UP000004773">
    <property type="component" value="Unassembled WGS sequence"/>
</dbReference>
<evidence type="ECO:0000313" key="3">
    <source>
        <dbReference type="EMBL" id="EGF85847.1"/>
    </source>
</evidence>
<dbReference type="InterPro" id="IPR052057">
    <property type="entry name" value="IS150/IS1296_orfA-like"/>
</dbReference>
<dbReference type="PANTHER" id="PTHR33795">
    <property type="entry name" value="INSERTION ELEMENT IS150 PROTEIN INSJ"/>
    <property type="match status" value="1"/>
</dbReference>
<dbReference type="AlphaFoldDB" id="A0AA87AKJ7"/>
<sequence length="184" mass="21976">MTKYNFEFKKKVVLEYINENISIRSLAKKYDIKSHNNIEIWVAKYKKYGDDGLYRSRKNEEYPFEKKIYVVELYLTSELSYNDLALQEGINNPALICNWVNRFRVAGPDALRERRKGRKILMAKSPKKLSKETTSQTTNDNISKEYVKELEDQLLQLRIENAFLKEARRLRLAEEAEMKRRREL</sequence>
<proteinExistence type="inferred from homology"/>
<dbReference type="InterPro" id="IPR010921">
    <property type="entry name" value="Trp_repressor/repl_initiator"/>
</dbReference>
<dbReference type="InterPro" id="IPR055247">
    <property type="entry name" value="InsJ-like_HTH"/>
</dbReference>
<dbReference type="Gene3D" id="1.10.10.10">
    <property type="entry name" value="Winged helix-like DNA-binding domain superfamily/Winged helix DNA-binding domain"/>
    <property type="match status" value="1"/>
</dbReference>
<dbReference type="EMBL" id="ACRO01000056">
    <property type="protein sequence ID" value="EGF85847.1"/>
    <property type="molecule type" value="Genomic_DNA"/>
</dbReference>